<keyword evidence="15" id="KW-1185">Reference proteome</keyword>
<dbReference type="FunFam" id="2.60.40.10:FF:000142">
    <property type="entry name" value="V-set domain-containing T-cell activation inhibitor 1"/>
    <property type="match status" value="1"/>
</dbReference>
<dbReference type="SUPFAM" id="SSF48726">
    <property type="entry name" value="Immunoglobulin"/>
    <property type="match status" value="3"/>
</dbReference>
<feature type="signal peptide" evidence="12">
    <location>
        <begin position="1"/>
        <end position="20"/>
    </location>
</feature>
<accession>A0A8C6SK03</accession>
<dbReference type="PROSITE" id="PS50835">
    <property type="entry name" value="IG_LIKE"/>
    <property type="match status" value="3"/>
</dbReference>
<dbReference type="AlphaFoldDB" id="A0A8C6SK03"/>
<feature type="domain" description="Ig-like" evidence="13">
    <location>
        <begin position="134"/>
        <end position="214"/>
    </location>
</feature>
<keyword evidence="6 11" id="KW-0472">Membrane</keyword>
<reference evidence="14" key="1">
    <citation type="submission" date="2025-08" db="UniProtKB">
        <authorList>
            <consortium name="Ensembl"/>
        </authorList>
    </citation>
    <scope>IDENTIFICATION</scope>
</reference>
<evidence type="ECO:0000259" key="13">
    <source>
        <dbReference type="PROSITE" id="PS50835"/>
    </source>
</evidence>
<keyword evidence="10" id="KW-0393">Immunoglobulin domain</keyword>
<evidence type="ECO:0000256" key="2">
    <source>
        <dbReference type="ARBA" id="ARBA00022475"/>
    </source>
</evidence>
<evidence type="ECO:0000256" key="1">
    <source>
        <dbReference type="ARBA" id="ARBA00004251"/>
    </source>
</evidence>
<name>A0A8C6SK03_9GOBI</name>
<feature type="domain" description="Ig-like" evidence="13">
    <location>
        <begin position="220"/>
        <end position="300"/>
    </location>
</feature>
<evidence type="ECO:0000256" key="7">
    <source>
        <dbReference type="ARBA" id="ARBA00023157"/>
    </source>
</evidence>
<dbReference type="SMART" id="SM00408">
    <property type="entry name" value="IGc2"/>
    <property type="match status" value="2"/>
</dbReference>
<dbReference type="Ensembl" id="ENSNMLT00000008385.1">
    <property type="protein sequence ID" value="ENSNMLP00000007363.1"/>
    <property type="gene ID" value="ENSNMLG00000005291.1"/>
</dbReference>
<proteinExistence type="predicted"/>
<evidence type="ECO:0000256" key="6">
    <source>
        <dbReference type="ARBA" id="ARBA00023136"/>
    </source>
</evidence>
<keyword evidence="4 12" id="KW-0732">Signal</keyword>
<dbReference type="InterPro" id="IPR003599">
    <property type="entry name" value="Ig_sub"/>
</dbReference>
<evidence type="ECO:0000313" key="15">
    <source>
        <dbReference type="Proteomes" id="UP000694523"/>
    </source>
</evidence>
<feature type="transmembrane region" description="Helical" evidence="11">
    <location>
        <begin position="314"/>
        <end position="339"/>
    </location>
</feature>
<dbReference type="GO" id="GO:0007166">
    <property type="term" value="P:cell surface receptor signaling pathway"/>
    <property type="evidence" value="ECO:0007669"/>
    <property type="project" value="TreeGrafter"/>
</dbReference>
<dbReference type="InterPro" id="IPR007110">
    <property type="entry name" value="Ig-like_dom"/>
</dbReference>
<evidence type="ECO:0000256" key="3">
    <source>
        <dbReference type="ARBA" id="ARBA00022692"/>
    </source>
</evidence>
<dbReference type="InterPro" id="IPR013783">
    <property type="entry name" value="Ig-like_fold"/>
</dbReference>
<dbReference type="GO" id="GO:0042130">
    <property type="term" value="P:negative regulation of T cell proliferation"/>
    <property type="evidence" value="ECO:0007669"/>
    <property type="project" value="TreeGrafter"/>
</dbReference>
<dbReference type="InterPro" id="IPR051713">
    <property type="entry name" value="T-cell_Activation_Regulation"/>
</dbReference>
<keyword evidence="2" id="KW-1003">Cell membrane</keyword>
<feature type="domain" description="Ig-like" evidence="13">
    <location>
        <begin position="24"/>
        <end position="128"/>
    </location>
</feature>
<keyword evidence="7" id="KW-1015">Disulfide bond</keyword>
<dbReference type="Proteomes" id="UP000694523">
    <property type="component" value="Unplaced"/>
</dbReference>
<organism evidence="14 15">
    <name type="scientific">Neogobius melanostomus</name>
    <name type="common">round goby</name>
    <dbReference type="NCBI Taxonomy" id="47308"/>
    <lineage>
        <taxon>Eukaryota</taxon>
        <taxon>Metazoa</taxon>
        <taxon>Chordata</taxon>
        <taxon>Craniata</taxon>
        <taxon>Vertebrata</taxon>
        <taxon>Euteleostomi</taxon>
        <taxon>Actinopterygii</taxon>
        <taxon>Neopterygii</taxon>
        <taxon>Teleostei</taxon>
        <taxon>Neoteleostei</taxon>
        <taxon>Acanthomorphata</taxon>
        <taxon>Gobiaria</taxon>
        <taxon>Gobiiformes</taxon>
        <taxon>Gobioidei</taxon>
        <taxon>Gobiidae</taxon>
        <taxon>Benthophilinae</taxon>
        <taxon>Neogobiini</taxon>
        <taxon>Neogobius</taxon>
    </lineage>
</organism>
<dbReference type="SMART" id="SM00409">
    <property type="entry name" value="IG"/>
    <property type="match status" value="2"/>
</dbReference>
<evidence type="ECO:0000313" key="14">
    <source>
        <dbReference type="Ensembl" id="ENSNMLP00000007363.1"/>
    </source>
</evidence>
<keyword evidence="3 11" id="KW-0812">Transmembrane</keyword>
<dbReference type="PANTHER" id="PTHR25466">
    <property type="entry name" value="T-LYMPHOCYTE ACTIVATION ANTIGEN"/>
    <property type="match status" value="1"/>
</dbReference>
<keyword evidence="9" id="KW-0325">Glycoprotein</keyword>
<sequence>MELLTLILLTLWTLWTTTGGEWSPPVSSNVSCVFMETCLLPCSFKPGDLTIQWKKLEGSVTVHVFDQGKEKPEKQDTSFRGRTSLFPEQFFVGNTSMQLLKVTVDDEGIYRCFVYDRNTDHGTDEYIHLRVEGPVKALSMEWKGDVLVCSSEGIYPQPNVSWAPPSRHKTQIKPMTDRRFSVTSSLSLDVQPPQQYSCNISTDHSWKSATYSLQPPLDMSSNITIPCVDSMVPEKSLVWTFNYIQTIVSRSGAEVTYTAPWRPFVEGVSERGSLSLKELSQEQEGVYVCELHTDDTTYISRTVLGHTAPEGLSAAAVGASVSAVIIIIIIVIIIIIIIVKKKRQKKKREEKVRDSFH</sequence>
<evidence type="ECO:0000256" key="5">
    <source>
        <dbReference type="ARBA" id="ARBA00022989"/>
    </source>
</evidence>
<evidence type="ECO:0000256" key="11">
    <source>
        <dbReference type="SAM" id="Phobius"/>
    </source>
</evidence>
<dbReference type="GO" id="GO:0006955">
    <property type="term" value="P:immune response"/>
    <property type="evidence" value="ECO:0007669"/>
    <property type="project" value="TreeGrafter"/>
</dbReference>
<evidence type="ECO:0000256" key="4">
    <source>
        <dbReference type="ARBA" id="ARBA00022729"/>
    </source>
</evidence>
<reference evidence="14" key="2">
    <citation type="submission" date="2025-09" db="UniProtKB">
        <authorList>
            <consortium name="Ensembl"/>
        </authorList>
    </citation>
    <scope>IDENTIFICATION</scope>
</reference>
<dbReference type="GO" id="GO:0031295">
    <property type="term" value="P:T cell costimulation"/>
    <property type="evidence" value="ECO:0007669"/>
    <property type="project" value="TreeGrafter"/>
</dbReference>
<dbReference type="GO" id="GO:0071222">
    <property type="term" value="P:cellular response to lipopolysaccharide"/>
    <property type="evidence" value="ECO:0007669"/>
    <property type="project" value="TreeGrafter"/>
</dbReference>
<keyword evidence="8" id="KW-0675">Receptor</keyword>
<protein>
    <recommendedName>
        <fullName evidence="13">Ig-like domain-containing protein</fullName>
    </recommendedName>
</protein>
<dbReference type="InterPro" id="IPR003598">
    <property type="entry name" value="Ig_sub2"/>
</dbReference>
<evidence type="ECO:0000256" key="8">
    <source>
        <dbReference type="ARBA" id="ARBA00023170"/>
    </source>
</evidence>
<dbReference type="InterPro" id="IPR036179">
    <property type="entry name" value="Ig-like_dom_sf"/>
</dbReference>
<dbReference type="Gene3D" id="2.60.40.10">
    <property type="entry name" value="Immunoglobulins"/>
    <property type="match status" value="3"/>
</dbReference>
<feature type="chain" id="PRO_5034274643" description="Ig-like domain-containing protein" evidence="12">
    <location>
        <begin position="21"/>
        <end position="357"/>
    </location>
</feature>
<dbReference type="InterPro" id="IPR013106">
    <property type="entry name" value="Ig_V-set"/>
</dbReference>
<keyword evidence="5 11" id="KW-1133">Transmembrane helix</keyword>
<dbReference type="Pfam" id="PF07686">
    <property type="entry name" value="V-set"/>
    <property type="match status" value="1"/>
</dbReference>
<dbReference type="GO" id="GO:0042102">
    <property type="term" value="P:positive regulation of T cell proliferation"/>
    <property type="evidence" value="ECO:0007669"/>
    <property type="project" value="TreeGrafter"/>
</dbReference>
<dbReference type="GO" id="GO:0009897">
    <property type="term" value="C:external side of plasma membrane"/>
    <property type="evidence" value="ECO:0007669"/>
    <property type="project" value="TreeGrafter"/>
</dbReference>
<evidence type="ECO:0000256" key="9">
    <source>
        <dbReference type="ARBA" id="ARBA00023180"/>
    </source>
</evidence>
<comment type="subcellular location">
    <subcellularLocation>
        <location evidence="1">Cell membrane</location>
        <topology evidence="1">Single-pass type I membrane protein</topology>
    </subcellularLocation>
</comment>
<evidence type="ECO:0000256" key="10">
    <source>
        <dbReference type="ARBA" id="ARBA00023319"/>
    </source>
</evidence>
<dbReference type="PANTHER" id="PTHR25466:SF14">
    <property type="entry name" value="BUTYROPHILIN SUBFAMILY 2 MEMBER A2-LIKE-RELATED"/>
    <property type="match status" value="1"/>
</dbReference>
<evidence type="ECO:0000256" key="12">
    <source>
        <dbReference type="SAM" id="SignalP"/>
    </source>
</evidence>